<sequence>AYMIYTAWLCSCPPAFKAAVLIQQWYRRHVARLEMRRRCTWRIFQSIEYACEQDQIKLHNFFSYLMDQFTPSSSKERDFISRMFVSGESYKEAELEKYCDYESIEVPDSYIGPRLSFPLLPDHATALLEAFQQKQVRIPKRYRAFPLAEQDWKMGNLVSAFLLSSVDWSVTSLAGC</sequence>
<evidence type="ECO:0000313" key="5">
    <source>
        <dbReference type="Proteomes" id="UP000694563"/>
    </source>
</evidence>
<comment type="cofactor">
    <cofactor evidence="1">
        <name>Mn(2+)</name>
        <dbReference type="ChEBI" id="CHEBI:29035"/>
    </cofactor>
</comment>
<reference evidence="4" key="1">
    <citation type="submission" date="2020-10" db="EMBL/GenBank/DDBJ databases">
        <title>Catharus ustulatus (Swainson's thrush) genome, bCatUst1, primary haplotype v2.</title>
        <authorList>
            <person name="Delmore K."/>
            <person name="Vafadar M."/>
            <person name="Formenti G."/>
            <person name="Chow W."/>
            <person name="Pelan S."/>
            <person name="Howe K."/>
            <person name="Rhie A."/>
            <person name="Mountcastle J."/>
            <person name="Haase B."/>
            <person name="Fedrigo O."/>
            <person name="Jarvis E.D."/>
        </authorList>
    </citation>
    <scope>NUCLEOTIDE SEQUENCE [LARGE SCALE GENOMIC DNA]</scope>
</reference>
<dbReference type="GO" id="GO:0051879">
    <property type="term" value="F:Hsp90 protein binding"/>
    <property type="evidence" value="ECO:0007669"/>
    <property type="project" value="TreeGrafter"/>
</dbReference>
<evidence type="ECO:0000313" key="4">
    <source>
        <dbReference type="Ensembl" id="ENSCUSP00005021154.1"/>
    </source>
</evidence>
<dbReference type="CDD" id="cd23767">
    <property type="entry name" value="IQCD"/>
    <property type="match status" value="1"/>
</dbReference>
<dbReference type="Proteomes" id="UP000694563">
    <property type="component" value="Chromosome 5"/>
</dbReference>
<reference evidence="4" key="2">
    <citation type="submission" date="2025-08" db="UniProtKB">
        <authorList>
            <consortium name="Ensembl"/>
        </authorList>
    </citation>
    <scope>IDENTIFICATION</scope>
</reference>
<dbReference type="PANTHER" id="PTHR45668">
    <property type="entry name" value="SERINE/THREONINE-PROTEIN PHOSPHATASE 5-RELATED"/>
    <property type="match status" value="1"/>
</dbReference>
<organism evidence="4 5">
    <name type="scientific">Catharus ustulatus</name>
    <name type="common">Russet-backed thrush</name>
    <name type="synonym">Hylocichla ustulatus</name>
    <dbReference type="NCBI Taxonomy" id="91951"/>
    <lineage>
        <taxon>Eukaryota</taxon>
        <taxon>Metazoa</taxon>
        <taxon>Chordata</taxon>
        <taxon>Craniata</taxon>
        <taxon>Vertebrata</taxon>
        <taxon>Euteleostomi</taxon>
        <taxon>Archelosauria</taxon>
        <taxon>Archosauria</taxon>
        <taxon>Dinosauria</taxon>
        <taxon>Saurischia</taxon>
        <taxon>Theropoda</taxon>
        <taxon>Coelurosauria</taxon>
        <taxon>Aves</taxon>
        <taxon>Neognathae</taxon>
        <taxon>Neoaves</taxon>
        <taxon>Telluraves</taxon>
        <taxon>Australaves</taxon>
        <taxon>Passeriformes</taxon>
        <taxon>Turdidae</taxon>
        <taxon>Catharus</taxon>
    </lineage>
</organism>
<evidence type="ECO:0000256" key="1">
    <source>
        <dbReference type="ARBA" id="ARBA00001936"/>
    </source>
</evidence>
<keyword evidence="2" id="KW-0479">Metal-binding</keyword>
<dbReference type="InterPro" id="IPR051134">
    <property type="entry name" value="PPP_phosphatase"/>
</dbReference>
<dbReference type="AlphaFoldDB" id="A0A8C3UVP1"/>
<name>A0A8C3UVP1_CATUS</name>
<dbReference type="Ensembl" id="ENSCUST00005021929.1">
    <property type="protein sequence ID" value="ENSCUSP00005021154.1"/>
    <property type="gene ID" value="ENSCUSG00005013470.1"/>
</dbReference>
<proteinExistence type="predicted"/>
<protein>
    <submittedName>
        <fullName evidence="4">Uncharacterized protein</fullName>
    </submittedName>
</protein>
<dbReference type="GO" id="GO:0046872">
    <property type="term" value="F:metal ion binding"/>
    <property type="evidence" value="ECO:0007669"/>
    <property type="project" value="UniProtKB-KW"/>
</dbReference>
<keyword evidence="5" id="KW-1185">Reference proteome</keyword>
<dbReference type="GO" id="GO:0043409">
    <property type="term" value="P:negative regulation of MAPK cascade"/>
    <property type="evidence" value="ECO:0007669"/>
    <property type="project" value="TreeGrafter"/>
</dbReference>
<reference evidence="4" key="3">
    <citation type="submission" date="2025-09" db="UniProtKB">
        <authorList>
            <consortium name="Ensembl"/>
        </authorList>
    </citation>
    <scope>IDENTIFICATION</scope>
</reference>
<evidence type="ECO:0000256" key="3">
    <source>
        <dbReference type="ARBA" id="ARBA00023211"/>
    </source>
</evidence>
<accession>A0A8C3UVP1</accession>
<keyword evidence="3" id="KW-0464">Manganese</keyword>
<dbReference type="PROSITE" id="PS50096">
    <property type="entry name" value="IQ"/>
    <property type="match status" value="1"/>
</dbReference>
<dbReference type="PANTHER" id="PTHR45668:SF2">
    <property type="entry name" value="SERINE_THREONINE-PROTEIN PHOSPHATASE WITH EF-HANDS 2"/>
    <property type="match status" value="1"/>
</dbReference>
<evidence type="ECO:0000256" key="2">
    <source>
        <dbReference type="ARBA" id="ARBA00022723"/>
    </source>
</evidence>